<evidence type="ECO:0000256" key="5">
    <source>
        <dbReference type="SAM" id="SignalP"/>
    </source>
</evidence>
<dbReference type="PANTHER" id="PTHR36842">
    <property type="entry name" value="PROTEIN TOLB HOMOLOG"/>
    <property type="match status" value="1"/>
</dbReference>
<dbReference type="SUPFAM" id="SSF52964">
    <property type="entry name" value="TolB, N-terminal domain"/>
    <property type="match status" value="1"/>
</dbReference>
<dbReference type="KEGG" id="vin:AKJ08_0723"/>
<dbReference type="Gene3D" id="3.40.50.10070">
    <property type="entry name" value="TolB, N-terminal domain"/>
    <property type="match status" value="1"/>
</dbReference>
<organism evidence="7 8">
    <name type="scientific">Vulgatibacter incomptus</name>
    <dbReference type="NCBI Taxonomy" id="1391653"/>
    <lineage>
        <taxon>Bacteria</taxon>
        <taxon>Pseudomonadati</taxon>
        <taxon>Myxococcota</taxon>
        <taxon>Myxococcia</taxon>
        <taxon>Myxococcales</taxon>
        <taxon>Cystobacterineae</taxon>
        <taxon>Vulgatibacteraceae</taxon>
        <taxon>Vulgatibacter</taxon>
    </lineage>
</organism>
<evidence type="ECO:0000313" key="8">
    <source>
        <dbReference type="Proteomes" id="UP000055590"/>
    </source>
</evidence>
<keyword evidence="4" id="KW-0574">Periplasm</keyword>
<gene>
    <name evidence="7" type="ORF">AKJ08_0723</name>
</gene>
<comment type="similarity">
    <text evidence="2">Belongs to the TolB family.</text>
</comment>
<evidence type="ECO:0000256" key="2">
    <source>
        <dbReference type="ARBA" id="ARBA00009820"/>
    </source>
</evidence>
<dbReference type="SUPFAM" id="SSF69304">
    <property type="entry name" value="Tricorn protease N-terminal domain"/>
    <property type="match status" value="1"/>
</dbReference>
<dbReference type="NCBIfam" id="TIGR02800">
    <property type="entry name" value="propeller_TolB"/>
    <property type="match status" value="1"/>
</dbReference>
<dbReference type="EMBL" id="CP012332">
    <property type="protein sequence ID" value="AKU90336.1"/>
    <property type="molecule type" value="Genomic_DNA"/>
</dbReference>
<evidence type="ECO:0000256" key="3">
    <source>
        <dbReference type="ARBA" id="ARBA00022729"/>
    </source>
</evidence>
<feature type="domain" description="TolB N-terminal" evidence="6">
    <location>
        <begin position="38"/>
        <end position="141"/>
    </location>
</feature>
<dbReference type="InterPro" id="IPR011042">
    <property type="entry name" value="6-blade_b-propeller_TolB-like"/>
</dbReference>
<feature type="chain" id="PRO_5039939150" evidence="5">
    <location>
        <begin position="32"/>
        <end position="451"/>
    </location>
</feature>
<evidence type="ECO:0000313" key="7">
    <source>
        <dbReference type="EMBL" id="AKU90336.1"/>
    </source>
</evidence>
<dbReference type="InterPro" id="IPR007195">
    <property type="entry name" value="TolB_N"/>
</dbReference>
<keyword evidence="3 5" id="KW-0732">Signal</keyword>
<dbReference type="AlphaFoldDB" id="A0A0K1PA95"/>
<keyword evidence="8" id="KW-1185">Reference proteome</keyword>
<dbReference type="Gene3D" id="2.120.10.30">
    <property type="entry name" value="TolB, C-terminal domain"/>
    <property type="match status" value="1"/>
</dbReference>
<dbReference type="InterPro" id="IPR014167">
    <property type="entry name" value="Tol-Pal_TolB"/>
</dbReference>
<protein>
    <submittedName>
        <fullName evidence="7">TolB protein</fullName>
    </submittedName>
</protein>
<dbReference type="HAMAP" id="MF_00671">
    <property type="entry name" value="TolB"/>
    <property type="match status" value="1"/>
</dbReference>
<evidence type="ECO:0000256" key="4">
    <source>
        <dbReference type="ARBA" id="ARBA00022764"/>
    </source>
</evidence>
<dbReference type="GO" id="GO:0017038">
    <property type="term" value="P:protein import"/>
    <property type="evidence" value="ECO:0007669"/>
    <property type="project" value="InterPro"/>
</dbReference>
<comment type="subcellular location">
    <subcellularLocation>
        <location evidence="1">Periplasm</location>
    </subcellularLocation>
</comment>
<dbReference type="PATRIC" id="fig|1391653.3.peg.743"/>
<accession>A0A0K1PA95</accession>
<evidence type="ECO:0000259" key="6">
    <source>
        <dbReference type="Pfam" id="PF04052"/>
    </source>
</evidence>
<feature type="signal peptide" evidence="5">
    <location>
        <begin position="1"/>
        <end position="31"/>
    </location>
</feature>
<dbReference type="PANTHER" id="PTHR36842:SF1">
    <property type="entry name" value="PROTEIN TOLB"/>
    <property type="match status" value="1"/>
</dbReference>
<dbReference type="Proteomes" id="UP000055590">
    <property type="component" value="Chromosome"/>
</dbReference>
<dbReference type="STRING" id="1391653.AKJ08_0723"/>
<sequence>MAYRQGVTELLRILASAVTALLVAAPSLAPAQSSQPVLEISGASFRPLPIAIAPPIAVGDEAAAADEIYEALTFDLQVSGLFEVVPRKAFLADPREPVGPEGIAWTRWSDVGAESLVKFEVTKGAQGPKASFKLYGIASQRLDLGSTLEGRRADARRIGHRFADELVKHFTKEPGAFSTRVAFVKRAKNSKEIWVADFDGRNAAPVTDRGGISLLPAWSPNGAELAFTFFKKSMEYPNGHPQLWKANLGNGRSSAFVGRGDLNSGASYSPDGSKVAFTLSTDGNPEIYVVNADGSGLKRITHSEGINASPSWSPDGKRIAFVSDRHGTPQIFVMDADGGNVERLTRQGNYNQTPAWSPRGDLIAFTARDERIVFDIFVVDVATKEVKRITQDQGQNEHPAWAPNGRMLMFSSDRGGKKSLWVSSADGNVQRKLGLADDGEYTDPAWGPFTK</sequence>
<evidence type="ECO:0000256" key="1">
    <source>
        <dbReference type="ARBA" id="ARBA00004418"/>
    </source>
</evidence>
<dbReference type="GO" id="GO:0042597">
    <property type="term" value="C:periplasmic space"/>
    <property type="evidence" value="ECO:0007669"/>
    <property type="project" value="UniProtKB-SubCell"/>
</dbReference>
<dbReference type="InterPro" id="IPR011659">
    <property type="entry name" value="WD40"/>
</dbReference>
<reference evidence="7 8" key="1">
    <citation type="submission" date="2015-08" db="EMBL/GenBank/DDBJ databases">
        <authorList>
            <person name="Babu N.S."/>
            <person name="Beckwith C.J."/>
            <person name="Beseler K.G."/>
            <person name="Brison A."/>
            <person name="Carone J.V."/>
            <person name="Caskin T.P."/>
            <person name="Diamond M."/>
            <person name="Durham M.E."/>
            <person name="Foxe J.M."/>
            <person name="Go M."/>
            <person name="Henderson B.A."/>
            <person name="Jones I.B."/>
            <person name="McGettigan J.A."/>
            <person name="Micheletti S.J."/>
            <person name="Nasrallah M.E."/>
            <person name="Ortiz D."/>
            <person name="Piller C.R."/>
            <person name="Privatt S.R."/>
            <person name="Schneider S.L."/>
            <person name="Sharp S."/>
            <person name="Smith T.C."/>
            <person name="Stanton J.D."/>
            <person name="Ullery H.E."/>
            <person name="Wilson R.J."/>
            <person name="Serrano M.G."/>
            <person name="Buck G."/>
            <person name="Lee V."/>
            <person name="Wang Y."/>
            <person name="Carvalho R."/>
            <person name="Voegtly L."/>
            <person name="Shi R."/>
            <person name="Duckworth R."/>
            <person name="Johnson A."/>
            <person name="Loviza R."/>
            <person name="Walstead R."/>
            <person name="Shah Z."/>
            <person name="Kiflezghi M."/>
            <person name="Wade K."/>
            <person name="Ball S.L."/>
            <person name="Bradley K.W."/>
            <person name="Asai D.J."/>
            <person name="Bowman C.A."/>
            <person name="Russell D.A."/>
            <person name="Pope W.H."/>
            <person name="Jacobs-Sera D."/>
            <person name="Hendrix R.W."/>
            <person name="Hatfull G.F."/>
        </authorList>
    </citation>
    <scope>NUCLEOTIDE SEQUENCE [LARGE SCALE GENOMIC DNA]</scope>
    <source>
        <strain evidence="7 8">DSM 27710</strain>
    </source>
</reference>
<dbReference type="OrthoDB" id="9815657at2"/>
<name>A0A0K1PA95_9BACT</name>
<dbReference type="Pfam" id="PF07676">
    <property type="entry name" value="PD40"/>
    <property type="match status" value="5"/>
</dbReference>
<proteinExistence type="inferred from homology"/>
<dbReference type="Pfam" id="PF04052">
    <property type="entry name" value="TolB_N"/>
    <property type="match status" value="1"/>
</dbReference>